<comment type="caution">
    <text evidence="13">The sequence shown here is derived from an EMBL/GenBank/DDBJ whole genome shotgun (WGS) entry which is preliminary data.</text>
</comment>
<evidence type="ECO:0000256" key="9">
    <source>
        <dbReference type="ARBA" id="ARBA00023295"/>
    </source>
</evidence>
<dbReference type="PANTHER" id="PTHR11452:SF14">
    <property type="entry name" value="ALPHA-GALACTOSIDASE A"/>
    <property type="match status" value="1"/>
</dbReference>
<dbReference type="PROSITE" id="PS00512">
    <property type="entry name" value="ALPHA_GALACTOSIDASE"/>
    <property type="match status" value="1"/>
</dbReference>
<dbReference type="InterPro" id="IPR035373">
    <property type="entry name" value="Melibiase/NAGA_C"/>
</dbReference>
<evidence type="ECO:0000256" key="1">
    <source>
        <dbReference type="ARBA" id="ARBA00004371"/>
    </source>
</evidence>
<dbReference type="PRINTS" id="PR00740">
    <property type="entry name" value="GLHYDRLASE27"/>
</dbReference>
<dbReference type="InterPro" id="IPR017853">
    <property type="entry name" value="GH"/>
</dbReference>
<feature type="chain" id="PRO_5043033718" description="Alpha-galactosidase" evidence="11">
    <location>
        <begin position="21"/>
        <end position="412"/>
    </location>
</feature>
<evidence type="ECO:0000259" key="12">
    <source>
        <dbReference type="Pfam" id="PF17450"/>
    </source>
</evidence>
<dbReference type="PANTHER" id="PTHR11452">
    <property type="entry name" value="ALPHA-GALACTOSIDASE/ALPHA-N-ACETYLGALACTOSAMINIDASE"/>
    <property type="match status" value="1"/>
</dbReference>
<evidence type="ECO:0000256" key="7">
    <source>
        <dbReference type="ARBA" id="ARBA00023180"/>
    </source>
</evidence>
<dbReference type="Gene3D" id="2.60.40.1180">
    <property type="entry name" value="Golgi alpha-mannosidase II"/>
    <property type="match status" value="1"/>
</dbReference>
<sequence length="412" mass="46455">MCRSVCLLAFIVLVCPAAEGLDNGLALKPTMGWLHWERFMCNTDCDKDPNNCISERLYMQMADVMVKEGWKEAGYEYVCIDDCWPSHQRDAQGRLQADPKRFPGGIKKLADYVHSKGLKLGIYADVGKNTCAGYPGSLGYYETDAQTFADWDVDLLKFDGCYMDWKLLGEGYMNMSKALNKTGRSILYSCEWPLYEWPYKQPDYKAIRETCNHWRNFADVYDSWSSIKSILDWTATHQDIIVPSAGPGGWNDPDMLVIGNFGLSHDQQESQMALWAIMAAPLLVSNDMRDICPRSRCCCRTHTSSPSARIRWASKDNALLRWTVSKRSAALEGFSSERLLAGRSVSPQCNVTQILPQYKELGVQTPHTQLVVSVNPSGTTLLTVTPTSSDSAGLYKLHWQETPVKRRHSTIL</sequence>
<protein>
    <recommendedName>
        <fullName evidence="10">Alpha-galactosidase</fullName>
        <ecNumber evidence="10">3.2.1.-</ecNumber>
    </recommendedName>
</protein>
<dbReference type="GO" id="GO:0016139">
    <property type="term" value="P:glycoside catabolic process"/>
    <property type="evidence" value="ECO:0007669"/>
    <property type="project" value="TreeGrafter"/>
</dbReference>
<reference evidence="13 14" key="1">
    <citation type="journal article" date="2023" name="Genes (Basel)">
        <title>Chromosome-Level Genome Assembly and Circadian Gene Repertoire of the Patagonia Blennie Eleginops maclovinus-The Closest Ancestral Proxy of Antarctic Cryonotothenioids.</title>
        <authorList>
            <person name="Cheng C.C."/>
            <person name="Rivera-Colon A.G."/>
            <person name="Minhas B.F."/>
            <person name="Wilson L."/>
            <person name="Rayamajhi N."/>
            <person name="Vargas-Chacoff L."/>
            <person name="Catchen J.M."/>
        </authorList>
    </citation>
    <scope>NUCLEOTIDE SEQUENCE [LARGE SCALE GENOMIC DNA]</scope>
    <source>
        <strain evidence="13">JMC-PN-2008</strain>
    </source>
</reference>
<dbReference type="GO" id="GO:0016020">
    <property type="term" value="C:membrane"/>
    <property type="evidence" value="ECO:0007669"/>
    <property type="project" value="GOC"/>
</dbReference>
<name>A0AAN7XPE0_ELEMC</name>
<dbReference type="SUPFAM" id="SSF51445">
    <property type="entry name" value="(Trans)glycosidases"/>
    <property type="match status" value="1"/>
</dbReference>
<dbReference type="Pfam" id="PF17450">
    <property type="entry name" value="Melibiase_2_C"/>
    <property type="match status" value="1"/>
</dbReference>
<dbReference type="EC" id="3.2.1.-" evidence="10"/>
<dbReference type="Pfam" id="PF16499">
    <property type="entry name" value="Melibiase_2"/>
    <property type="match status" value="1"/>
</dbReference>
<keyword evidence="7" id="KW-0325">Glycoprotein</keyword>
<dbReference type="GO" id="GO:0005764">
    <property type="term" value="C:lysosome"/>
    <property type="evidence" value="ECO:0007669"/>
    <property type="project" value="UniProtKB-SubCell"/>
</dbReference>
<keyword evidence="6 10" id="KW-1015">Disulfide bond</keyword>
<evidence type="ECO:0000256" key="10">
    <source>
        <dbReference type="RuleBase" id="RU361168"/>
    </source>
</evidence>
<evidence type="ECO:0000256" key="11">
    <source>
        <dbReference type="SAM" id="SignalP"/>
    </source>
</evidence>
<feature type="signal peptide" evidence="11">
    <location>
        <begin position="1"/>
        <end position="20"/>
    </location>
</feature>
<feature type="domain" description="Alpha galactosidase A C-terminal" evidence="12">
    <location>
        <begin position="339"/>
        <end position="378"/>
    </location>
</feature>
<dbReference type="InterPro" id="IPR013785">
    <property type="entry name" value="Aldolase_TIM"/>
</dbReference>
<keyword evidence="4 10" id="KW-0378">Hydrolase</keyword>
<evidence type="ECO:0000256" key="5">
    <source>
        <dbReference type="ARBA" id="ARBA00023098"/>
    </source>
</evidence>
<dbReference type="InterPro" id="IPR000111">
    <property type="entry name" value="Glyco_hydro_27/36_CS"/>
</dbReference>
<evidence type="ECO:0000256" key="6">
    <source>
        <dbReference type="ARBA" id="ARBA00023157"/>
    </source>
</evidence>
<dbReference type="CDD" id="cd14792">
    <property type="entry name" value="GH27"/>
    <property type="match status" value="1"/>
</dbReference>
<dbReference type="GO" id="GO:0019377">
    <property type="term" value="P:glycolipid catabolic process"/>
    <property type="evidence" value="ECO:0007669"/>
    <property type="project" value="UniProtKB-ARBA"/>
</dbReference>
<keyword evidence="9 10" id="KW-0326">Glycosidase</keyword>
<comment type="similarity">
    <text evidence="2 10">Belongs to the glycosyl hydrolase 27 family.</text>
</comment>
<dbReference type="SUPFAM" id="SSF51011">
    <property type="entry name" value="Glycosyl hydrolase domain"/>
    <property type="match status" value="1"/>
</dbReference>
<dbReference type="GO" id="GO:0004557">
    <property type="term" value="F:alpha-galactosidase activity"/>
    <property type="evidence" value="ECO:0007669"/>
    <property type="project" value="TreeGrafter"/>
</dbReference>
<reference evidence="13 14" key="2">
    <citation type="journal article" date="2023" name="Mol. Biol. Evol.">
        <title>Genomics of Secondarily Temperate Adaptation in the Only Non-Antarctic Icefish.</title>
        <authorList>
            <person name="Rivera-Colon A.G."/>
            <person name="Rayamajhi N."/>
            <person name="Minhas B.F."/>
            <person name="Madrigal G."/>
            <person name="Bilyk K.T."/>
            <person name="Yoon V."/>
            <person name="Hune M."/>
            <person name="Gregory S."/>
            <person name="Cheng C.H.C."/>
            <person name="Catchen J.M."/>
        </authorList>
    </citation>
    <scope>NUCLEOTIDE SEQUENCE [LARGE SCALE GENOMIC DNA]</scope>
    <source>
        <strain evidence="13">JMC-PN-2008</strain>
    </source>
</reference>
<organism evidence="13 14">
    <name type="scientific">Eleginops maclovinus</name>
    <name type="common">Patagonian blennie</name>
    <name type="synonym">Eleginus maclovinus</name>
    <dbReference type="NCBI Taxonomy" id="56733"/>
    <lineage>
        <taxon>Eukaryota</taxon>
        <taxon>Metazoa</taxon>
        <taxon>Chordata</taxon>
        <taxon>Craniata</taxon>
        <taxon>Vertebrata</taxon>
        <taxon>Euteleostomi</taxon>
        <taxon>Actinopterygii</taxon>
        <taxon>Neopterygii</taxon>
        <taxon>Teleostei</taxon>
        <taxon>Neoteleostei</taxon>
        <taxon>Acanthomorphata</taxon>
        <taxon>Eupercaria</taxon>
        <taxon>Perciformes</taxon>
        <taxon>Notothenioidei</taxon>
        <taxon>Eleginopidae</taxon>
        <taxon>Eleginops</taxon>
    </lineage>
</organism>
<keyword evidence="5" id="KW-0443">Lipid metabolism</keyword>
<comment type="subcellular location">
    <subcellularLocation>
        <location evidence="1">Lysosome</location>
    </subcellularLocation>
</comment>
<dbReference type="Proteomes" id="UP001346869">
    <property type="component" value="Unassembled WGS sequence"/>
</dbReference>
<comment type="subunit">
    <text evidence="3 10">Homodimer.</text>
</comment>
<dbReference type="GO" id="GO:0009311">
    <property type="term" value="P:oligosaccharide metabolic process"/>
    <property type="evidence" value="ECO:0007669"/>
    <property type="project" value="TreeGrafter"/>
</dbReference>
<dbReference type="FunFam" id="3.20.20.70:FF:000070">
    <property type="entry name" value="Alpha-galactosidase"/>
    <property type="match status" value="1"/>
</dbReference>
<evidence type="ECO:0000256" key="4">
    <source>
        <dbReference type="ARBA" id="ARBA00022801"/>
    </source>
</evidence>
<proteinExistence type="inferred from homology"/>
<keyword evidence="14" id="KW-1185">Reference proteome</keyword>
<evidence type="ECO:0000256" key="2">
    <source>
        <dbReference type="ARBA" id="ARBA00009743"/>
    </source>
</evidence>
<evidence type="ECO:0000313" key="13">
    <source>
        <dbReference type="EMBL" id="KAK5864561.1"/>
    </source>
</evidence>
<gene>
    <name evidence="13" type="ORF">PBY51_015794</name>
</gene>
<dbReference type="InterPro" id="IPR002241">
    <property type="entry name" value="Glyco_hydro_27"/>
</dbReference>
<dbReference type="Gene3D" id="3.20.20.70">
    <property type="entry name" value="Aldolase class I"/>
    <property type="match status" value="1"/>
</dbReference>
<keyword evidence="11" id="KW-0732">Signal</keyword>
<keyword evidence="8" id="KW-0458">Lysosome</keyword>
<evidence type="ECO:0000256" key="8">
    <source>
        <dbReference type="ARBA" id="ARBA00023228"/>
    </source>
</evidence>
<evidence type="ECO:0000313" key="14">
    <source>
        <dbReference type="Proteomes" id="UP001346869"/>
    </source>
</evidence>
<dbReference type="EMBL" id="JAUZQC010000010">
    <property type="protein sequence ID" value="KAK5864561.1"/>
    <property type="molecule type" value="Genomic_DNA"/>
</dbReference>
<evidence type="ECO:0000256" key="3">
    <source>
        <dbReference type="ARBA" id="ARBA00011738"/>
    </source>
</evidence>
<accession>A0AAN7XPE0</accession>
<dbReference type="InterPro" id="IPR013780">
    <property type="entry name" value="Glyco_hydro_b"/>
</dbReference>
<dbReference type="AlphaFoldDB" id="A0AAN7XPE0"/>